<dbReference type="NCBIfam" id="NF004832">
    <property type="entry name" value="PRK06184.1"/>
    <property type="match status" value="1"/>
</dbReference>
<gene>
    <name evidence="7" type="ORF">OG398_15130</name>
</gene>
<comment type="similarity">
    <text evidence="2">Belongs to the PheA/TfdB FAD monooxygenase family.</text>
</comment>
<dbReference type="InterPro" id="IPR036188">
    <property type="entry name" value="FAD/NAD-bd_sf"/>
</dbReference>
<proteinExistence type="inferred from homology"/>
<dbReference type="PANTHER" id="PTHR43004">
    <property type="entry name" value="TRK SYSTEM POTASSIUM UPTAKE PROTEIN"/>
    <property type="match status" value="1"/>
</dbReference>
<sequence length="526" mass="55367">MPKSTTTALIVGAGPTGLTLAIDLARRGIGLRIIDKSPRFPRSSRAKGPNPRSLEVLEDLGVIDQVLAAGSPPLPMRKYRAGQVITDTDPHAAARPTPDAPYDRPWLIAQWRLEEILRARLAEYGVRVELGAELTGLAQDDDSVTASLTGGREIAARYMVGCDGGHSAVRKLLGVPFEGSTDEEQAMICGDVEVAGPDRGVWHQWFDEDGGVMLCPIPGTRSGWWFQASAETDAAGRPVPPSLEGFQRLFAKHARLPGDLLTQATLLSSYRVNERLAGRYRVGRVFLAGDAAHVHSIAGGLGMNTGIQDAYNLGWKLARTATGRAAPELLDTYEEERLPVAARTLDLTAERLRATLEAIKEPGGGLDSAVTPQTYGLGDGYRWSSLAPAGSTARLRAGDRAPDAPCADAATGAPRRVFEAFAGPHFTLLGFGPGTAPALRTAASAHDGELRAYAVTGANGANGANGGASHGVLADESGRARSAYGIGPDEDVLVLIRPDNHVGLIAPAGDHRAVAAYLNGAALERA</sequence>
<dbReference type="Gene3D" id="3.40.30.120">
    <property type="match status" value="1"/>
</dbReference>
<evidence type="ECO:0000259" key="5">
    <source>
        <dbReference type="Pfam" id="PF01494"/>
    </source>
</evidence>
<evidence type="ECO:0000256" key="3">
    <source>
        <dbReference type="ARBA" id="ARBA00022630"/>
    </source>
</evidence>
<keyword evidence="4" id="KW-0274">FAD</keyword>
<dbReference type="Pfam" id="PF01494">
    <property type="entry name" value="FAD_binding_3"/>
    <property type="match status" value="1"/>
</dbReference>
<dbReference type="GO" id="GO:0016709">
    <property type="term" value="F:oxidoreductase activity, acting on paired donors, with incorporation or reduction of molecular oxygen, NAD(P)H as one donor, and incorporation of one atom of oxygen"/>
    <property type="evidence" value="ECO:0007669"/>
    <property type="project" value="UniProtKB-ARBA"/>
</dbReference>
<keyword evidence="7" id="KW-0560">Oxidoreductase</keyword>
<evidence type="ECO:0000313" key="7">
    <source>
        <dbReference type="EMBL" id="WTW69510.1"/>
    </source>
</evidence>
<organism evidence="7">
    <name type="scientific">Streptomyces sp. NBC_00008</name>
    <dbReference type="NCBI Taxonomy" id="2903610"/>
    <lineage>
        <taxon>Bacteria</taxon>
        <taxon>Bacillati</taxon>
        <taxon>Actinomycetota</taxon>
        <taxon>Actinomycetes</taxon>
        <taxon>Kitasatosporales</taxon>
        <taxon>Streptomycetaceae</taxon>
        <taxon>Streptomyces</taxon>
    </lineage>
</organism>
<dbReference type="InterPro" id="IPR002938">
    <property type="entry name" value="FAD-bd"/>
</dbReference>
<keyword evidence="7" id="KW-0503">Monooxygenase</keyword>
<dbReference type="PRINTS" id="PR00420">
    <property type="entry name" value="RNGMNOXGNASE"/>
</dbReference>
<protein>
    <submittedName>
        <fullName evidence="7">FAD-dependent monooxygenase</fullName>
    </submittedName>
</protein>
<evidence type="ECO:0000256" key="1">
    <source>
        <dbReference type="ARBA" id="ARBA00001974"/>
    </source>
</evidence>
<dbReference type="SUPFAM" id="SSF52833">
    <property type="entry name" value="Thioredoxin-like"/>
    <property type="match status" value="1"/>
</dbReference>
<keyword evidence="3" id="KW-0285">Flavoprotein</keyword>
<dbReference type="Pfam" id="PF07976">
    <property type="entry name" value="Phe_hydrox_dim"/>
    <property type="match status" value="1"/>
</dbReference>
<evidence type="ECO:0000256" key="4">
    <source>
        <dbReference type="ARBA" id="ARBA00022827"/>
    </source>
</evidence>
<dbReference type="EMBL" id="CP108313">
    <property type="protein sequence ID" value="WTW69510.1"/>
    <property type="molecule type" value="Genomic_DNA"/>
</dbReference>
<dbReference type="GO" id="GO:0071949">
    <property type="term" value="F:FAD binding"/>
    <property type="evidence" value="ECO:0007669"/>
    <property type="project" value="InterPro"/>
</dbReference>
<dbReference type="InterPro" id="IPR012941">
    <property type="entry name" value="Phe_hydrox_C_dim_dom"/>
</dbReference>
<dbReference type="Gene3D" id="3.50.50.60">
    <property type="entry name" value="FAD/NAD(P)-binding domain"/>
    <property type="match status" value="1"/>
</dbReference>
<dbReference type="Gene3D" id="3.30.70.2450">
    <property type="match status" value="1"/>
</dbReference>
<dbReference type="InterPro" id="IPR050641">
    <property type="entry name" value="RIFMO-like"/>
</dbReference>
<reference evidence="7" key="1">
    <citation type="submission" date="2022-10" db="EMBL/GenBank/DDBJ databases">
        <title>The complete genomes of actinobacterial strains from the NBC collection.</title>
        <authorList>
            <person name="Joergensen T.S."/>
            <person name="Alvarez Arevalo M."/>
            <person name="Sterndorff E.B."/>
            <person name="Faurdal D."/>
            <person name="Vuksanovic O."/>
            <person name="Mourched A.-S."/>
            <person name="Charusanti P."/>
            <person name="Shaw S."/>
            <person name="Blin K."/>
            <person name="Weber T."/>
        </authorList>
    </citation>
    <scope>NUCLEOTIDE SEQUENCE</scope>
    <source>
        <strain evidence="7">NBC_00008</strain>
    </source>
</reference>
<evidence type="ECO:0000259" key="6">
    <source>
        <dbReference type="Pfam" id="PF07976"/>
    </source>
</evidence>
<name>A0AAU2VQ83_9ACTN</name>
<accession>A0AAU2VQ83</accession>
<dbReference type="AlphaFoldDB" id="A0AAU2VQ83"/>
<dbReference type="PANTHER" id="PTHR43004:SF19">
    <property type="entry name" value="BINDING MONOOXYGENASE, PUTATIVE (JCVI)-RELATED"/>
    <property type="match status" value="1"/>
</dbReference>
<feature type="domain" description="FAD-binding" evidence="5">
    <location>
        <begin position="6"/>
        <end position="347"/>
    </location>
</feature>
<comment type="cofactor">
    <cofactor evidence="1">
        <name>FAD</name>
        <dbReference type="ChEBI" id="CHEBI:57692"/>
    </cofactor>
</comment>
<feature type="domain" description="Phenol hydroxylase-like C-terminal dimerisation" evidence="6">
    <location>
        <begin position="476"/>
        <end position="523"/>
    </location>
</feature>
<dbReference type="SUPFAM" id="SSF51905">
    <property type="entry name" value="FAD/NAD(P)-binding domain"/>
    <property type="match status" value="1"/>
</dbReference>
<evidence type="ECO:0000256" key="2">
    <source>
        <dbReference type="ARBA" id="ARBA00007801"/>
    </source>
</evidence>
<dbReference type="InterPro" id="IPR036249">
    <property type="entry name" value="Thioredoxin-like_sf"/>
</dbReference>